<keyword evidence="1" id="KW-0880">Kelch repeat</keyword>
<dbReference type="PANTHER" id="PTHR46344">
    <property type="entry name" value="OS02G0202900 PROTEIN"/>
    <property type="match status" value="1"/>
</dbReference>
<name>A0A366HBH2_9BACT</name>
<sequence>MNVPRTLMKSVWSSLMTLATTATIAAAEWEPIAPLPVPNGGFAAGVVQGQLVIAGGTTWKDDVKVWLDEVWLYDATANQWKSIGKLPNPLAYGVSAEVENGLLIAGGYDGKQGRAEVLKIGADKKVTTTPLRLPQATSLAVGGILGSGTQKSLFVFGGSPDPAKLDGVVPYGQQVSLENGKVEDLLEDPSVHLFISTGAVSGDALYVFTSARATSPTTVENLADARVFRTATKRWTPIRPYPMPWRGVTALRLDDTQIYLAGGYGESPASFYSAAFVYDTKANRYRIGKSLPIAAMVGLVSDGKYVYCLGGEDAKKHRTDKCWRIPLTELLKP</sequence>
<dbReference type="SUPFAM" id="SSF117281">
    <property type="entry name" value="Kelch motif"/>
    <property type="match status" value="2"/>
</dbReference>
<keyword evidence="3" id="KW-0732">Signal</keyword>
<dbReference type="Gene3D" id="2.120.10.80">
    <property type="entry name" value="Kelch-type beta propeller"/>
    <property type="match status" value="2"/>
</dbReference>
<gene>
    <name evidence="4" type="ORF">DES53_11017</name>
</gene>
<dbReference type="PANTHER" id="PTHR46344:SF27">
    <property type="entry name" value="KELCH REPEAT SUPERFAMILY PROTEIN"/>
    <property type="match status" value="1"/>
</dbReference>
<dbReference type="AlphaFoldDB" id="A0A366HBH2"/>
<dbReference type="Proteomes" id="UP000253426">
    <property type="component" value="Unassembled WGS sequence"/>
</dbReference>
<organism evidence="4 5">
    <name type="scientific">Roseimicrobium gellanilyticum</name>
    <dbReference type="NCBI Taxonomy" id="748857"/>
    <lineage>
        <taxon>Bacteria</taxon>
        <taxon>Pseudomonadati</taxon>
        <taxon>Verrucomicrobiota</taxon>
        <taxon>Verrucomicrobiia</taxon>
        <taxon>Verrucomicrobiales</taxon>
        <taxon>Verrucomicrobiaceae</taxon>
        <taxon>Roseimicrobium</taxon>
    </lineage>
</organism>
<feature type="chain" id="PRO_5016959850" evidence="3">
    <location>
        <begin position="28"/>
        <end position="333"/>
    </location>
</feature>
<feature type="signal peptide" evidence="3">
    <location>
        <begin position="1"/>
        <end position="27"/>
    </location>
</feature>
<keyword evidence="2" id="KW-0677">Repeat</keyword>
<evidence type="ECO:0000256" key="3">
    <source>
        <dbReference type="SAM" id="SignalP"/>
    </source>
</evidence>
<accession>A0A366HBH2</accession>
<evidence type="ECO:0000313" key="4">
    <source>
        <dbReference type="EMBL" id="RBP38994.1"/>
    </source>
</evidence>
<comment type="caution">
    <text evidence="4">The sequence shown here is derived from an EMBL/GenBank/DDBJ whole genome shotgun (WGS) entry which is preliminary data.</text>
</comment>
<dbReference type="InterPro" id="IPR015915">
    <property type="entry name" value="Kelch-typ_b-propeller"/>
</dbReference>
<dbReference type="Pfam" id="PF01344">
    <property type="entry name" value="Kelch_1"/>
    <property type="match status" value="1"/>
</dbReference>
<evidence type="ECO:0000256" key="1">
    <source>
        <dbReference type="ARBA" id="ARBA00022441"/>
    </source>
</evidence>
<evidence type="ECO:0000313" key="5">
    <source>
        <dbReference type="Proteomes" id="UP000253426"/>
    </source>
</evidence>
<keyword evidence="5" id="KW-1185">Reference proteome</keyword>
<proteinExistence type="predicted"/>
<protein>
    <submittedName>
        <fullName evidence="4">Galactose oxidase-like protein</fullName>
    </submittedName>
</protein>
<reference evidence="4 5" key="1">
    <citation type="submission" date="2018-06" db="EMBL/GenBank/DDBJ databases">
        <title>Genomic Encyclopedia of Type Strains, Phase IV (KMG-IV): sequencing the most valuable type-strain genomes for metagenomic binning, comparative biology and taxonomic classification.</title>
        <authorList>
            <person name="Goeker M."/>
        </authorList>
    </citation>
    <scope>NUCLEOTIDE SEQUENCE [LARGE SCALE GENOMIC DNA]</scope>
    <source>
        <strain evidence="4 5">DSM 25532</strain>
    </source>
</reference>
<dbReference type="EMBL" id="QNRR01000010">
    <property type="protein sequence ID" value="RBP38994.1"/>
    <property type="molecule type" value="Genomic_DNA"/>
</dbReference>
<evidence type="ECO:0000256" key="2">
    <source>
        <dbReference type="ARBA" id="ARBA00022737"/>
    </source>
</evidence>
<dbReference type="InterPro" id="IPR006652">
    <property type="entry name" value="Kelch_1"/>
</dbReference>